<dbReference type="SMART" id="SM00065">
    <property type="entry name" value="GAF"/>
    <property type="match status" value="1"/>
</dbReference>
<reference evidence="2" key="1">
    <citation type="submission" date="2019-03" db="EMBL/GenBank/DDBJ databases">
        <title>Lake Tanganyika Metagenome-Assembled Genomes (MAGs).</title>
        <authorList>
            <person name="Tran P."/>
        </authorList>
    </citation>
    <scope>NUCLEOTIDE SEQUENCE</scope>
    <source>
        <strain evidence="2">K_DeepCast_65m_m2_066</strain>
    </source>
</reference>
<dbReference type="SUPFAM" id="SSF55781">
    <property type="entry name" value="GAF domain-like"/>
    <property type="match status" value="1"/>
</dbReference>
<dbReference type="SUPFAM" id="SSF109604">
    <property type="entry name" value="HD-domain/PDEase-like"/>
    <property type="match status" value="1"/>
</dbReference>
<dbReference type="InterPro" id="IPR029016">
    <property type="entry name" value="GAF-like_dom_sf"/>
</dbReference>
<dbReference type="Pfam" id="PF01966">
    <property type="entry name" value="HD"/>
    <property type="match status" value="1"/>
</dbReference>
<protein>
    <submittedName>
        <fullName evidence="2">GAF domain-containing protein</fullName>
    </submittedName>
</protein>
<dbReference type="Gene3D" id="3.30.450.40">
    <property type="match status" value="1"/>
</dbReference>
<sequence length="561" mass="62187">MADVLGDMGTDCPCVLIAPPEAMAAVRALQSAPDLVCSAWSEPTPPSGLVICGPETPVPALPPGWAGVWARCGLPPGGAWIPLDPAALHDVHALGAALRAADGWRRERVQFSQQARDRAEALTAVNEIGIALSAERDPDRLLDLILTRARHLVAADGGSLYLLEKGDKQPHYLYFAQAQNDSITAPWKASTIPLNPRSVAGMVALRHEVVVIDDVYTLPRDGEIHHDQRFDQRFHYRTRSVVGIPLSTRDGDILGVLQLINRKPRAGVPLAEPTVAHEVVPFSSADVELLRSLASQAAVSLENSRLYEERQQLFEDFVQATIKAIEQRDPTTSGHSFRVADGTLALARRVEHITHGLWAGSRFSADELRELRYAALLHDFGKVAVREHVLTKAHKLFDTELAALRGRFMLARAAQRVGRLQHSGSRRRYAIQRTCASVSQPWKSSCNMNWQNSTTCCRRCSWQTSRMSWMKGIIRPWRRFSSACLSISMGPGIRSSQLMKWPGCRYVAAHSPRMNGRQLRSTWCTVSISCKRFPGLRIWHVCLNSPDGITRNLTAVAIQRD</sequence>
<organism evidence="2 3">
    <name type="scientific">Tectimicrobiota bacterium</name>
    <dbReference type="NCBI Taxonomy" id="2528274"/>
    <lineage>
        <taxon>Bacteria</taxon>
        <taxon>Pseudomonadati</taxon>
        <taxon>Nitrospinota/Tectimicrobiota group</taxon>
        <taxon>Candidatus Tectimicrobiota</taxon>
    </lineage>
</organism>
<dbReference type="EMBL" id="VGLS01000267">
    <property type="protein sequence ID" value="MBM3224152.1"/>
    <property type="molecule type" value="Genomic_DNA"/>
</dbReference>
<comment type="caution">
    <text evidence="2">The sequence shown here is derived from an EMBL/GenBank/DDBJ whole genome shotgun (WGS) entry which is preliminary data.</text>
</comment>
<dbReference type="Proteomes" id="UP000712673">
    <property type="component" value="Unassembled WGS sequence"/>
</dbReference>
<evidence type="ECO:0000313" key="3">
    <source>
        <dbReference type="Proteomes" id="UP000712673"/>
    </source>
</evidence>
<evidence type="ECO:0000313" key="2">
    <source>
        <dbReference type="EMBL" id="MBM3224152.1"/>
    </source>
</evidence>
<dbReference type="AlphaFoldDB" id="A0A937W2N0"/>
<dbReference type="Pfam" id="PF01590">
    <property type="entry name" value="GAF"/>
    <property type="match status" value="1"/>
</dbReference>
<accession>A0A937W2N0</accession>
<proteinExistence type="predicted"/>
<dbReference type="CDD" id="cd00077">
    <property type="entry name" value="HDc"/>
    <property type="match status" value="1"/>
</dbReference>
<name>A0A937W2N0_UNCTE</name>
<feature type="domain" description="GAF" evidence="1">
    <location>
        <begin position="137"/>
        <end position="311"/>
    </location>
</feature>
<gene>
    <name evidence="2" type="ORF">FJZ47_10150</name>
</gene>
<evidence type="ECO:0000259" key="1">
    <source>
        <dbReference type="SMART" id="SM00065"/>
    </source>
</evidence>
<dbReference type="PANTHER" id="PTHR43155:SF2">
    <property type="entry name" value="CYCLIC DI-GMP PHOSPHODIESTERASE PA4108"/>
    <property type="match status" value="1"/>
</dbReference>
<dbReference type="InterPro" id="IPR003607">
    <property type="entry name" value="HD/PDEase_dom"/>
</dbReference>
<dbReference type="InterPro" id="IPR006674">
    <property type="entry name" value="HD_domain"/>
</dbReference>
<dbReference type="InterPro" id="IPR003018">
    <property type="entry name" value="GAF"/>
</dbReference>
<dbReference type="PANTHER" id="PTHR43155">
    <property type="entry name" value="CYCLIC DI-GMP PHOSPHODIESTERASE PA4108-RELATED"/>
    <property type="match status" value="1"/>
</dbReference>
<dbReference type="Gene3D" id="1.10.3210.10">
    <property type="entry name" value="Hypothetical protein af1432"/>
    <property type="match status" value="1"/>
</dbReference>